<dbReference type="GO" id="GO:0008670">
    <property type="term" value="F:2,4-dienoyl-CoA reductase (NADPH) activity"/>
    <property type="evidence" value="ECO:0007669"/>
    <property type="project" value="TreeGrafter"/>
</dbReference>
<protein>
    <submittedName>
        <fullName evidence="2">Uncharacterized protein</fullName>
    </submittedName>
</protein>
<gene>
    <name evidence="2" type="ORF">DB88DRAFT_476174</name>
</gene>
<evidence type="ECO:0000256" key="1">
    <source>
        <dbReference type="ARBA" id="ARBA00023002"/>
    </source>
</evidence>
<dbReference type="InterPro" id="IPR002347">
    <property type="entry name" value="SDR_fam"/>
</dbReference>
<reference evidence="2" key="1">
    <citation type="submission" date="2023-02" db="EMBL/GenBank/DDBJ databases">
        <title>Identification and recombinant expression of a fungal hydrolase from Papiliotrema laurentii that hydrolyzes apple cutin and clears colloidal polyester polyurethane.</title>
        <authorList>
            <consortium name="DOE Joint Genome Institute"/>
            <person name="Roman V.A."/>
            <person name="Bojanowski C."/>
            <person name="Crable B.R."/>
            <person name="Wagner D.N."/>
            <person name="Hung C.S."/>
            <person name="Nadeau L.J."/>
            <person name="Schratz L."/>
            <person name="Haridas S."/>
            <person name="Pangilinan J."/>
            <person name="Lipzen A."/>
            <person name="Na H."/>
            <person name="Yan M."/>
            <person name="Ng V."/>
            <person name="Grigoriev I.V."/>
            <person name="Spatafora J.W."/>
            <person name="Barlow D."/>
            <person name="Biffinger J."/>
            <person name="Kelley-Loughnane N."/>
            <person name="Varaljay V.A."/>
            <person name="Crookes-Goodson W.J."/>
        </authorList>
    </citation>
    <scope>NUCLEOTIDE SEQUENCE</scope>
    <source>
        <strain evidence="2">5307AH</strain>
    </source>
</reference>
<dbReference type="GO" id="GO:0006635">
    <property type="term" value="P:fatty acid beta-oxidation"/>
    <property type="evidence" value="ECO:0007669"/>
    <property type="project" value="TreeGrafter"/>
</dbReference>
<dbReference type="Gene3D" id="3.40.50.720">
    <property type="entry name" value="NAD(P)-binding Rossmann-like Domain"/>
    <property type="match status" value="1"/>
</dbReference>
<keyword evidence="3" id="KW-1185">Reference proteome</keyword>
<dbReference type="Pfam" id="PF00106">
    <property type="entry name" value="adh_short"/>
    <property type="match status" value="1"/>
</dbReference>
<keyword evidence="1" id="KW-0560">Oxidoreductase</keyword>
<comment type="caution">
    <text evidence="2">The sequence shown here is derived from an EMBL/GenBank/DDBJ whole genome shotgun (WGS) entry which is preliminary data.</text>
</comment>
<dbReference type="SUPFAM" id="SSF51735">
    <property type="entry name" value="NAD(P)-binding Rossmann-fold domains"/>
    <property type="match status" value="1"/>
</dbReference>
<evidence type="ECO:0000313" key="3">
    <source>
        <dbReference type="Proteomes" id="UP001182556"/>
    </source>
</evidence>
<dbReference type="Proteomes" id="UP001182556">
    <property type="component" value="Unassembled WGS sequence"/>
</dbReference>
<dbReference type="EMBL" id="JAODAN010000001">
    <property type="protein sequence ID" value="KAK1926943.1"/>
    <property type="molecule type" value="Genomic_DNA"/>
</dbReference>
<evidence type="ECO:0000313" key="2">
    <source>
        <dbReference type="EMBL" id="KAK1926943.1"/>
    </source>
</evidence>
<dbReference type="PANTHER" id="PTHR43658">
    <property type="entry name" value="SHORT-CHAIN DEHYDROGENASE/REDUCTASE"/>
    <property type="match status" value="1"/>
</dbReference>
<dbReference type="InterPro" id="IPR036291">
    <property type="entry name" value="NAD(P)-bd_dom_sf"/>
</dbReference>
<dbReference type="PRINTS" id="PR00081">
    <property type="entry name" value="GDHRDH"/>
</dbReference>
<organism evidence="2 3">
    <name type="scientific">Papiliotrema laurentii</name>
    <name type="common">Cryptococcus laurentii</name>
    <dbReference type="NCBI Taxonomy" id="5418"/>
    <lineage>
        <taxon>Eukaryota</taxon>
        <taxon>Fungi</taxon>
        <taxon>Dikarya</taxon>
        <taxon>Basidiomycota</taxon>
        <taxon>Agaricomycotina</taxon>
        <taxon>Tremellomycetes</taxon>
        <taxon>Tremellales</taxon>
        <taxon>Rhynchogastremaceae</taxon>
        <taxon>Papiliotrema</taxon>
    </lineage>
</organism>
<accession>A0AAD9FVI4</accession>
<dbReference type="AlphaFoldDB" id="A0AAD9FVI4"/>
<dbReference type="PANTHER" id="PTHR43658:SF8">
    <property type="entry name" value="17-BETA-HYDROXYSTEROID DEHYDROGENASE 14-RELATED"/>
    <property type="match status" value="1"/>
</dbReference>
<proteinExistence type="predicted"/>
<name>A0AAD9FVI4_PAPLA</name>
<dbReference type="GO" id="GO:0005739">
    <property type="term" value="C:mitochondrion"/>
    <property type="evidence" value="ECO:0007669"/>
    <property type="project" value="TreeGrafter"/>
</dbReference>
<sequence length="285" mass="29753">MKISGNTFIITGGTGGIGGATAKLLVGAGASVALLDVIPEDKGVEFAKGVSGDKAKYYKVDITDSDAVKTAVADVVETFGNLKGAVHCAGVAIKRPWTNDVADSIPNFKKMLDINVTGTFIVNAHVADAINKPYNHPDGTDAHGPFWTTDEERGVIINFASAAANPYARVLSYGPTKTAVIGITKSLSDFLGPSGIRVVSISPSIVVSAMTAGFSQYFTDDLLKHATFPRVPLTADQITPTIQYIIENVGLNGIDIPVDGGWRLVSSKPGITGGPDPRELAPGLE</sequence>